<gene>
    <name evidence="10" type="ORF">ACFQ1E_03230</name>
</gene>
<dbReference type="Pfam" id="PF00005">
    <property type="entry name" value="ABC_tran"/>
    <property type="match status" value="1"/>
</dbReference>
<comment type="subcellular location">
    <subcellularLocation>
        <location evidence="1">Cell membrane</location>
        <topology evidence="1">Multi-pass membrane protein</topology>
    </subcellularLocation>
</comment>
<name>A0ABW3H1L8_9SPHN</name>
<dbReference type="PROSITE" id="PS50929">
    <property type="entry name" value="ABC_TM1F"/>
    <property type="match status" value="1"/>
</dbReference>
<dbReference type="InterPro" id="IPR017871">
    <property type="entry name" value="ABC_transporter-like_CS"/>
</dbReference>
<dbReference type="Gene3D" id="3.40.50.300">
    <property type="entry name" value="P-loop containing nucleotide triphosphate hydrolases"/>
    <property type="match status" value="1"/>
</dbReference>
<feature type="transmembrane region" description="Helical" evidence="7">
    <location>
        <begin position="245"/>
        <end position="269"/>
    </location>
</feature>
<feature type="domain" description="ABC transporter" evidence="8">
    <location>
        <begin position="310"/>
        <end position="532"/>
    </location>
</feature>
<dbReference type="EMBL" id="JBHTJG010000001">
    <property type="protein sequence ID" value="MFD0945346.1"/>
    <property type="molecule type" value="Genomic_DNA"/>
</dbReference>
<evidence type="ECO:0000259" key="9">
    <source>
        <dbReference type="PROSITE" id="PS50929"/>
    </source>
</evidence>
<dbReference type="InterPro" id="IPR036640">
    <property type="entry name" value="ABC1_TM_sf"/>
</dbReference>
<dbReference type="PROSITE" id="PS50893">
    <property type="entry name" value="ABC_TRANSPORTER_2"/>
    <property type="match status" value="1"/>
</dbReference>
<dbReference type="SUPFAM" id="SSF90123">
    <property type="entry name" value="ABC transporter transmembrane region"/>
    <property type="match status" value="1"/>
</dbReference>
<keyword evidence="6 7" id="KW-0472">Membrane</keyword>
<dbReference type="PROSITE" id="PS00211">
    <property type="entry name" value="ABC_TRANSPORTER_1"/>
    <property type="match status" value="1"/>
</dbReference>
<dbReference type="SMART" id="SM00382">
    <property type="entry name" value="AAA"/>
    <property type="match status" value="1"/>
</dbReference>
<feature type="transmembrane region" description="Helical" evidence="7">
    <location>
        <begin position="23"/>
        <end position="51"/>
    </location>
</feature>
<dbReference type="PANTHER" id="PTHR24221">
    <property type="entry name" value="ATP-BINDING CASSETTE SUB-FAMILY B"/>
    <property type="match status" value="1"/>
</dbReference>
<keyword evidence="4 10" id="KW-0067">ATP-binding</keyword>
<dbReference type="InterPro" id="IPR011527">
    <property type="entry name" value="ABC1_TM_dom"/>
</dbReference>
<dbReference type="Proteomes" id="UP001596977">
    <property type="component" value="Unassembled WGS sequence"/>
</dbReference>
<keyword evidence="11" id="KW-1185">Reference proteome</keyword>
<protein>
    <submittedName>
        <fullName evidence="10">ATP-binding cassette domain-containing protein</fullName>
    </submittedName>
</protein>
<proteinExistence type="predicted"/>
<dbReference type="GO" id="GO:0005524">
    <property type="term" value="F:ATP binding"/>
    <property type="evidence" value="ECO:0007669"/>
    <property type="project" value="UniProtKB-KW"/>
</dbReference>
<evidence type="ECO:0000256" key="6">
    <source>
        <dbReference type="ARBA" id="ARBA00023136"/>
    </source>
</evidence>
<dbReference type="RefSeq" id="WP_380916246.1">
    <property type="nucleotide sequence ID" value="NZ_JBHTJG010000001.1"/>
</dbReference>
<dbReference type="InterPro" id="IPR039421">
    <property type="entry name" value="Type_1_exporter"/>
</dbReference>
<dbReference type="InterPro" id="IPR027417">
    <property type="entry name" value="P-loop_NTPase"/>
</dbReference>
<accession>A0ABW3H1L8</accession>
<evidence type="ECO:0000256" key="3">
    <source>
        <dbReference type="ARBA" id="ARBA00022741"/>
    </source>
</evidence>
<reference evidence="11" key="1">
    <citation type="journal article" date="2019" name="Int. J. Syst. Evol. Microbiol.">
        <title>The Global Catalogue of Microorganisms (GCM) 10K type strain sequencing project: providing services to taxonomists for standard genome sequencing and annotation.</title>
        <authorList>
            <consortium name="The Broad Institute Genomics Platform"/>
            <consortium name="The Broad Institute Genome Sequencing Center for Infectious Disease"/>
            <person name="Wu L."/>
            <person name="Ma J."/>
        </authorList>
    </citation>
    <scope>NUCLEOTIDE SEQUENCE [LARGE SCALE GENOMIC DNA]</scope>
    <source>
        <strain evidence="11">CCUG 62982</strain>
    </source>
</reference>
<dbReference type="Gene3D" id="1.20.1560.10">
    <property type="entry name" value="ABC transporter type 1, transmembrane domain"/>
    <property type="match status" value="1"/>
</dbReference>
<evidence type="ECO:0000256" key="4">
    <source>
        <dbReference type="ARBA" id="ARBA00022840"/>
    </source>
</evidence>
<keyword evidence="2 7" id="KW-0812">Transmembrane</keyword>
<evidence type="ECO:0000256" key="5">
    <source>
        <dbReference type="ARBA" id="ARBA00022989"/>
    </source>
</evidence>
<evidence type="ECO:0000256" key="7">
    <source>
        <dbReference type="SAM" id="Phobius"/>
    </source>
</evidence>
<evidence type="ECO:0000256" key="1">
    <source>
        <dbReference type="ARBA" id="ARBA00004651"/>
    </source>
</evidence>
<dbReference type="InterPro" id="IPR003439">
    <property type="entry name" value="ABC_transporter-like_ATP-bd"/>
</dbReference>
<dbReference type="InterPro" id="IPR003593">
    <property type="entry name" value="AAA+_ATPase"/>
</dbReference>
<feature type="transmembrane region" description="Helical" evidence="7">
    <location>
        <begin position="275"/>
        <end position="296"/>
    </location>
</feature>
<keyword evidence="5 7" id="KW-1133">Transmembrane helix</keyword>
<evidence type="ECO:0000313" key="10">
    <source>
        <dbReference type="EMBL" id="MFD0945346.1"/>
    </source>
</evidence>
<comment type="caution">
    <text evidence="10">The sequence shown here is derived from an EMBL/GenBank/DDBJ whole genome shotgun (WGS) entry which is preliminary data.</text>
</comment>
<evidence type="ECO:0000313" key="11">
    <source>
        <dbReference type="Proteomes" id="UP001596977"/>
    </source>
</evidence>
<dbReference type="SUPFAM" id="SSF52540">
    <property type="entry name" value="P-loop containing nucleoside triphosphate hydrolases"/>
    <property type="match status" value="1"/>
</dbReference>
<organism evidence="10 11">
    <name type="scientific">Sphingomonas canadensis</name>
    <dbReference type="NCBI Taxonomy" id="1219257"/>
    <lineage>
        <taxon>Bacteria</taxon>
        <taxon>Pseudomonadati</taxon>
        <taxon>Pseudomonadota</taxon>
        <taxon>Alphaproteobacteria</taxon>
        <taxon>Sphingomonadales</taxon>
        <taxon>Sphingomonadaceae</taxon>
        <taxon>Sphingomonas</taxon>
    </lineage>
</organism>
<feature type="transmembrane region" description="Helical" evidence="7">
    <location>
        <begin position="63"/>
        <end position="81"/>
    </location>
</feature>
<feature type="domain" description="ABC transmembrane type-1" evidence="9">
    <location>
        <begin position="23"/>
        <end position="269"/>
    </location>
</feature>
<dbReference type="PANTHER" id="PTHR24221:SF590">
    <property type="entry name" value="COMPONENT LINKED WITH THE ASSEMBLY OF CYTOCHROME' TRANSPORT TRANSMEMBRANE ATP-BINDING PROTEIN ABC TRANSPORTER CYDD-RELATED"/>
    <property type="match status" value="1"/>
</dbReference>
<evidence type="ECO:0000256" key="2">
    <source>
        <dbReference type="ARBA" id="ARBA00022692"/>
    </source>
</evidence>
<evidence type="ECO:0000259" key="8">
    <source>
        <dbReference type="PROSITE" id="PS50893"/>
    </source>
</evidence>
<feature type="transmembrane region" description="Helical" evidence="7">
    <location>
        <begin position="156"/>
        <end position="181"/>
    </location>
</feature>
<keyword evidence="3" id="KW-0547">Nucleotide-binding</keyword>
<sequence>MSPPLLPEALAACAAPWRGTRRLAVAAGLTVGFASVGLLAISGWFLTAAAIAGGTGPAAARAFNYLVPSAMIRLLAILRTAARYFERLLSHRAALSTLASVRTLLFARAAAAEGRGTLRLSGGEAAALLGQDVDQLEDRLVRGPALAGALAGGGTAIGLAALAGPFPALAVAVCLGGAAWITRRAARRMLPARAEAAAAALTGLKIALTEYAAAAGEIAVYRLTGQVSAELERLAERHDRALRDLAVAEAAIGAAIPAAAGLASALAIAKAGGGPAMAAIAALAAAAIVEAVAALARAEIRAPSIDSAAPRLEALAGVPDAAPPPPAPARPVLTIDAGNGAERIAPGGRVAILGASGSGKTRLIETLAGLRRDAPQRLALGGEETPAAALGLAVLRQCFALVPQEPMLIAGTVLDNLRIARPGIAEPEIWEALAAACIDAEIRALPGGLDQWIGEGGTQLSGGQRKRLALARGLLAGRPWLLLDEPSEGLDAATEARLVAALKAWLDRTGQGLVLASHRPAPLALCDHMVRL</sequence>